<keyword evidence="7 18" id="KW-0679">Respiratory chain</keyword>
<dbReference type="EC" id="7.1.1.2" evidence="4 18"/>
<comment type="subcellular location">
    <subcellularLocation>
        <location evidence="2 18">Mitochondrion inner membrane</location>
        <topology evidence="2 18">Multi-pass membrane protein</topology>
    </subcellularLocation>
</comment>
<evidence type="ECO:0000256" key="13">
    <source>
        <dbReference type="ARBA" id="ARBA00023027"/>
    </source>
</evidence>
<dbReference type="PANTHER" id="PTHR46552:SF1">
    <property type="entry name" value="NADH-UBIQUINONE OXIDOREDUCTASE CHAIN 2"/>
    <property type="match status" value="1"/>
</dbReference>
<feature type="transmembrane region" description="Helical" evidence="18">
    <location>
        <begin position="168"/>
        <end position="185"/>
    </location>
</feature>
<dbReference type="InterPro" id="IPR050175">
    <property type="entry name" value="Complex_I_Subunit_2"/>
</dbReference>
<evidence type="ECO:0000256" key="15">
    <source>
        <dbReference type="ARBA" id="ARBA00023128"/>
    </source>
</evidence>
<evidence type="ECO:0000313" key="21">
    <source>
        <dbReference type="EMBL" id="QJW33627.1"/>
    </source>
</evidence>
<dbReference type="InterPro" id="IPR001750">
    <property type="entry name" value="ND/Mrp_TM"/>
</dbReference>
<evidence type="ECO:0000256" key="2">
    <source>
        <dbReference type="ARBA" id="ARBA00004448"/>
    </source>
</evidence>
<keyword evidence="10 18" id="KW-1278">Translocase</keyword>
<keyword evidence="9 18" id="KW-0999">Mitochondrion inner membrane</keyword>
<feature type="transmembrane region" description="Helical" evidence="18">
    <location>
        <begin position="143"/>
        <end position="161"/>
    </location>
</feature>
<reference evidence="21" key="1">
    <citation type="journal article" date="2020" name="Front. Mar. Sci.">
        <title>A New Species of the Deep-sea Sponge-associated Genus Eiconaxius (Crustacea: Decapoda: Axiidae), with New Insights into the Distribution, Speciation and Mitogenomic Phylogeny of Axiidean Shrimps.</title>
        <authorList>
            <person name="Kou Q."/>
            <person name="Xu P."/>
            <person name="Poore G."/>
            <person name="Li X."/>
            <person name="Wang C."/>
        </authorList>
    </citation>
    <scope>NUCLEOTIDE SEQUENCE</scope>
</reference>
<feature type="transmembrane region" description="Helical" evidence="18">
    <location>
        <begin position="191"/>
        <end position="211"/>
    </location>
</feature>
<evidence type="ECO:0000256" key="8">
    <source>
        <dbReference type="ARBA" id="ARBA00022692"/>
    </source>
</evidence>
<evidence type="ECO:0000256" key="1">
    <source>
        <dbReference type="ARBA" id="ARBA00003257"/>
    </source>
</evidence>
<keyword evidence="12 18" id="KW-1133">Transmembrane helix</keyword>
<comment type="similarity">
    <text evidence="3 18">Belongs to the complex I subunit 2 family.</text>
</comment>
<evidence type="ECO:0000256" key="9">
    <source>
        <dbReference type="ARBA" id="ARBA00022792"/>
    </source>
</evidence>
<evidence type="ECO:0000259" key="20">
    <source>
        <dbReference type="Pfam" id="PF00361"/>
    </source>
</evidence>
<feature type="transmembrane region" description="Helical" evidence="18">
    <location>
        <begin position="84"/>
        <end position="105"/>
    </location>
</feature>
<feature type="signal peptide" evidence="19">
    <location>
        <begin position="1"/>
        <end position="21"/>
    </location>
</feature>
<evidence type="ECO:0000256" key="3">
    <source>
        <dbReference type="ARBA" id="ARBA00007012"/>
    </source>
</evidence>
<dbReference type="EMBL" id="MN982200">
    <property type="protein sequence ID" value="QJW33627.1"/>
    <property type="molecule type" value="Genomic_DNA"/>
</dbReference>
<name>A0A6M5U4Z0_9EUCA</name>
<evidence type="ECO:0000256" key="17">
    <source>
        <dbReference type="ARBA" id="ARBA00049551"/>
    </source>
</evidence>
<dbReference type="InterPro" id="IPR003917">
    <property type="entry name" value="NADH_UbQ_OxRdtase_chain2"/>
</dbReference>
<organism evidence="21">
    <name type="scientific">Eiconaxius sp. 1 QK-2020</name>
    <dbReference type="NCBI Taxonomy" id="2699496"/>
    <lineage>
        <taxon>Eukaryota</taxon>
        <taxon>Metazoa</taxon>
        <taxon>Ecdysozoa</taxon>
        <taxon>Arthropoda</taxon>
        <taxon>Crustacea</taxon>
        <taxon>Multicrustacea</taxon>
        <taxon>Malacostraca</taxon>
        <taxon>Eumalacostraca</taxon>
        <taxon>Eucarida</taxon>
        <taxon>Decapoda</taxon>
        <taxon>Pleocyemata</taxon>
        <taxon>Axiidea</taxon>
        <taxon>Axiidae</taxon>
        <taxon>Eiconaxius</taxon>
    </lineage>
</organism>
<keyword evidence="6" id="KW-0813">Transport</keyword>
<protein>
    <recommendedName>
        <fullName evidence="5 18">NADH-ubiquinone oxidoreductase chain 2</fullName>
        <ecNumber evidence="4 18">7.1.1.2</ecNumber>
    </recommendedName>
</protein>
<dbReference type="PRINTS" id="PR01436">
    <property type="entry name" value="NADHDHGNASE2"/>
</dbReference>
<comment type="function">
    <text evidence="1">Core subunit of the mitochondrial membrane respiratory chain NADH dehydrogenase (Complex I) that is believed to belong to the minimal assembly required for catalysis. Complex I functions in the transfer of electrons from NADH to the respiratory chain. The immediate electron acceptor for the enzyme is believed to be ubiquinone.</text>
</comment>
<keyword evidence="11 18" id="KW-0249">Electron transport</keyword>
<evidence type="ECO:0000256" key="12">
    <source>
        <dbReference type="ARBA" id="ARBA00022989"/>
    </source>
</evidence>
<accession>A0A6M5U4Z0</accession>
<keyword evidence="13 18" id="KW-0520">NAD</keyword>
<keyword evidence="14 18" id="KW-0830">Ubiquinone</keyword>
<dbReference type="AlphaFoldDB" id="A0A6M5U4Z0"/>
<evidence type="ECO:0000256" key="7">
    <source>
        <dbReference type="ARBA" id="ARBA00022660"/>
    </source>
</evidence>
<evidence type="ECO:0000256" key="18">
    <source>
        <dbReference type="RuleBase" id="RU003403"/>
    </source>
</evidence>
<geneLocation type="mitochondrion" evidence="21"/>
<feature type="domain" description="NADH:quinone oxidoreductase/Mrp antiporter transmembrane" evidence="20">
    <location>
        <begin position="24"/>
        <end position="78"/>
    </location>
</feature>
<feature type="chain" id="PRO_5044501103" description="NADH-ubiquinone oxidoreductase chain 2" evidence="19">
    <location>
        <begin position="22"/>
        <end position="329"/>
    </location>
</feature>
<feature type="transmembrane region" description="Helical" evidence="18">
    <location>
        <begin position="263"/>
        <end position="282"/>
    </location>
</feature>
<feature type="transmembrane region" description="Helical" evidence="18">
    <location>
        <begin position="223"/>
        <end position="243"/>
    </location>
</feature>
<dbReference type="GO" id="GO:0005743">
    <property type="term" value="C:mitochondrial inner membrane"/>
    <property type="evidence" value="ECO:0007669"/>
    <property type="project" value="UniProtKB-SubCell"/>
</dbReference>
<evidence type="ECO:0000256" key="11">
    <source>
        <dbReference type="ARBA" id="ARBA00022982"/>
    </source>
</evidence>
<dbReference type="GO" id="GO:0006120">
    <property type="term" value="P:mitochondrial electron transport, NADH to ubiquinone"/>
    <property type="evidence" value="ECO:0007669"/>
    <property type="project" value="InterPro"/>
</dbReference>
<evidence type="ECO:0000256" key="6">
    <source>
        <dbReference type="ARBA" id="ARBA00022448"/>
    </source>
</evidence>
<dbReference type="GO" id="GO:0008137">
    <property type="term" value="F:NADH dehydrogenase (ubiquinone) activity"/>
    <property type="evidence" value="ECO:0007669"/>
    <property type="project" value="UniProtKB-EC"/>
</dbReference>
<comment type="function">
    <text evidence="18">Core subunit of the mitochondrial membrane respiratory chain NADH dehydrogenase (Complex I) which catalyzes electron transfer from NADH through the respiratory chain, using ubiquinone as an electron acceptor. Essential for the catalytic activity and assembly of complex I.</text>
</comment>
<keyword evidence="19" id="KW-0732">Signal</keyword>
<keyword evidence="15 18" id="KW-0496">Mitochondrion</keyword>
<evidence type="ECO:0000256" key="5">
    <source>
        <dbReference type="ARBA" id="ARBA00021008"/>
    </source>
</evidence>
<feature type="transmembrane region" description="Helical" evidence="18">
    <location>
        <begin position="303"/>
        <end position="326"/>
    </location>
</feature>
<sequence>MYISFSAGFFLFALLSGTILSISSDSWFGAWCGLELNLMAFIPFVSMSSNQYSSEASLKYFLIQALGSAFIILGAIMYSYMIHFLSIMSIALLLKLGAAPFHFWFPQVMEGMDWSQCIILMTVQKMAPMYLLSYIVLSSNSIIMFYSAIISAVVGGVGGVNQTFLRKLLAFSSINHMSWMLFAMFMSETSWLLYFLFYSLISISVVFLFYSHQAYYLSQLMSVNQPILSMLGFLSLLSLGGLPPFTGFIPKWIIIQEMVFQKLFFILLLLLLMTLLTLYYYLRLTIVFMNILSFKTKSNLKDFILVNKIPLFMVINFLGLTFPSLFMLI</sequence>
<evidence type="ECO:0000256" key="16">
    <source>
        <dbReference type="ARBA" id="ARBA00023136"/>
    </source>
</evidence>
<keyword evidence="16 18" id="KW-0472">Membrane</keyword>
<comment type="catalytic activity">
    <reaction evidence="17 18">
        <text>a ubiquinone + NADH + 5 H(+)(in) = a ubiquinol + NAD(+) + 4 H(+)(out)</text>
        <dbReference type="Rhea" id="RHEA:29091"/>
        <dbReference type="Rhea" id="RHEA-COMP:9565"/>
        <dbReference type="Rhea" id="RHEA-COMP:9566"/>
        <dbReference type="ChEBI" id="CHEBI:15378"/>
        <dbReference type="ChEBI" id="CHEBI:16389"/>
        <dbReference type="ChEBI" id="CHEBI:17976"/>
        <dbReference type="ChEBI" id="CHEBI:57540"/>
        <dbReference type="ChEBI" id="CHEBI:57945"/>
        <dbReference type="EC" id="7.1.1.2"/>
    </reaction>
</comment>
<keyword evidence="8 18" id="KW-0812">Transmembrane</keyword>
<gene>
    <name evidence="21" type="primary">nad2</name>
</gene>
<evidence type="ECO:0000256" key="10">
    <source>
        <dbReference type="ARBA" id="ARBA00022967"/>
    </source>
</evidence>
<evidence type="ECO:0000256" key="4">
    <source>
        <dbReference type="ARBA" id="ARBA00012944"/>
    </source>
</evidence>
<proteinExistence type="inferred from homology"/>
<evidence type="ECO:0000256" key="14">
    <source>
        <dbReference type="ARBA" id="ARBA00023075"/>
    </source>
</evidence>
<dbReference type="Pfam" id="PF00361">
    <property type="entry name" value="Proton_antipo_M"/>
    <property type="match status" value="2"/>
</dbReference>
<feature type="transmembrane region" description="Helical" evidence="18">
    <location>
        <begin position="58"/>
        <end position="78"/>
    </location>
</feature>
<evidence type="ECO:0000256" key="19">
    <source>
        <dbReference type="SAM" id="SignalP"/>
    </source>
</evidence>
<feature type="domain" description="NADH:quinone oxidoreductase/Mrp antiporter transmembrane" evidence="20">
    <location>
        <begin position="83"/>
        <end position="277"/>
    </location>
</feature>
<dbReference type="PANTHER" id="PTHR46552">
    <property type="entry name" value="NADH-UBIQUINONE OXIDOREDUCTASE CHAIN 2"/>
    <property type="match status" value="1"/>
</dbReference>